<evidence type="ECO:0000256" key="8">
    <source>
        <dbReference type="SAM" id="Phobius"/>
    </source>
</evidence>
<dbReference type="GO" id="GO:0005524">
    <property type="term" value="F:ATP binding"/>
    <property type="evidence" value="ECO:0007669"/>
    <property type="project" value="UniProtKB-KW"/>
</dbReference>
<dbReference type="PANTHER" id="PTHR11946:SF93">
    <property type="entry name" value="VALINE--TRNA LIGASE, CHLOROPLASTIC_MITOCHONDRIAL 2"/>
    <property type="match status" value="1"/>
</dbReference>
<evidence type="ECO:0000256" key="3">
    <source>
        <dbReference type="ARBA" id="ARBA00022741"/>
    </source>
</evidence>
<feature type="transmembrane region" description="Helical" evidence="8">
    <location>
        <begin position="106"/>
        <end position="128"/>
    </location>
</feature>
<dbReference type="Gene3D" id="3.40.50.620">
    <property type="entry name" value="HUPs"/>
    <property type="match status" value="1"/>
</dbReference>
<dbReference type="Pfam" id="PF00133">
    <property type="entry name" value="tRNA-synt_1"/>
    <property type="match status" value="1"/>
</dbReference>
<dbReference type="PRINTS" id="PR00986">
    <property type="entry name" value="TRNASYNTHVAL"/>
</dbReference>
<evidence type="ECO:0000256" key="4">
    <source>
        <dbReference type="ARBA" id="ARBA00022840"/>
    </source>
</evidence>
<keyword evidence="5" id="KW-0648">Protein biosynthesis</keyword>
<sequence>KISFLPQTWEKTYFDWLENIQPWCISRQIWWGHKIPIWYGPDKKPFAAMDEKDALNKAEKFYKKKVELVHDQDVLDTWFSSSLWPFSTLGWPEQTKEFKKYYPTNLLITGFDIIFFWVARMIMMGLFFTKKPPFKYIYVHALVRDEKGQKMSKSKGNVIDPLELTNKYGADALRFTLSSLASPGRDIKLSAQQVESSRNFSTKIWNASRYILLNNCKINISFDPKKINNVVN</sequence>
<keyword evidence="3" id="KW-0547">Nucleotide-binding</keyword>
<dbReference type="InterPro" id="IPR002300">
    <property type="entry name" value="aa-tRNA-synth_Ia"/>
</dbReference>
<gene>
    <name evidence="10" type="ORF">METZ01_LOCUS504637</name>
</gene>
<proteinExistence type="predicted"/>
<evidence type="ECO:0000256" key="6">
    <source>
        <dbReference type="ARBA" id="ARBA00023146"/>
    </source>
</evidence>
<dbReference type="PANTHER" id="PTHR11946">
    <property type="entry name" value="VALYL-TRNA SYNTHETASES"/>
    <property type="match status" value="1"/>
</dbReference>
<keyword evidence="4" id="KW-0067">ATP-binding</keyword>
<dbReference type="SUPFAM" id="SSF52374">
    <property type="entry name" value="Nucleotidylyl transferase"/>
    <property type="match status" value="1"/>
</dbReference>
<name>A0A383E5Q4_9ZZZZ</name>
<dbReference type="InterPro" id="IPR014729">
    <property type="entry name" value="Rossmann-like_a/b/a_fold"/>
</dbReference>
<keyword evidence="8" id="KW-0812">Transmembrane</keyword>
<dbReference type="GO" id="GO:0004832">
    <property type="term" value="F:valine-tRNA ligase activity"/>
    <property type="evidence" value="ECO:0007669"/>
    <property type="project" value="UniProtKB-EC"/>
</dbReference>
<evidence type="ECO:0000256" key="7">
    <source>
        <dbReference type="ARBA" id="ARBA00029936"/>
    </source>
</evidence>
<dbReference type="GO" id="GO:0005829">
    <property type="term" value="C:cytosol"/>
    <property type="evidence" value="ECO:0007669"/>
    <property type="project" value="TreeGrafter"/>
</dbReference>
<evidence type="ECO:0000313" key="10">
    <source>
        <dbReference type="EMBL" id="SVE51783.1"/>
    </source>
</evidence>
<dbReference type="GO" id="GO:0006438">
    <property type="term" value="P:valyl-tRNA aminoacylation"/>
    <property type="evidence" value="ECO:0007669"/>
    <property type="project" value="InterPro"/>
</dbReference>
<dbReference type="Gene3D" id="1.10.730.10">
    <property type="entry name" value="Isoleucyl-tRNA Synthetase, Domain 1"/>
    <property type="match status" value="1"/>
</dbReference>
<feature type="non-terminal residue" evidence="10">
    <location>
        <position position="1"/>
    </location>
</feature>
<keyword evidence="2" id="KW-0436">Ligase</keyword>
<dbReference type="EC" id="6.1.1.9" evidence="1"/>
<evidence type="ECO:0000259" key="9">
    <source>
        <dbReference type="Pfam" id="PF00133"/>
    </source>
</evidence>
<accession>A0A383E5Q4</accession>
<keyword evidence="6" id="KW-0030">Aminoacyl-tRNA synthetase</keyword>
<dbReference type="AlphaFoldDB" id="A0A383E5Q4"/>
<feature type="non-terminal residue" evidence="10">
    <location>
        <position position="232"/>
    </location>
</feature>
<evidence type="ECO:0000256" key="1">
    <source>
        <dbReference type="ARBA" id="ARBA00013169"/>
    </source>
</evidence>
<protein>
    <recommendedName>
        <fullName evidence="1">valine--tRNA ligase</fullName>
        <ecNumber evidence="1">6.1.1.9</ecNumber>
    </recommendedName>
    <alternativeName>
        <fullName evidence="7">Valyl-tRNA synthetase</fullName>
    </alternativeName>
</protein>
<dbReference type="EMBL" id="UINC01222835">
    <property type="protein sequence ID" value="SVE51783.1"/>
    <property type="molecule type" value="Genomic_DNA"/>
</dbReference>
<feature type="domain" description="Aminoacyl-tRNA synthetase class Ia" evidence="9">
    <location>
        <begin position="1"/>
        <end position="190"/>
    </location>
</feature>
<keyword evidence="8" id="KW-0472">Membrane</keyword>
<organism evidence="10">
    <name type="scientific">marine metagenome</name>
    <dbReference type="NCBI Taxonomy" id="408172"/>
    <lineage>
        <taxon>unclassified sequences</taxon>
        <taxon>metagenomes</taxon>
        <taxon>ecological metagenomes</taxon>
    </lineage>
</organism>
<evidence type="ECO:0000256" key="5">
    <source>
        <dbReference type="ARBA" id="ARBA00022917"/>
    </source>
</evidence>
<keyword evidence="8" id="KW-1133">Transmembrane helix</keyword>
<reference evidence="10" key="1">
    <citation type="submission" date="2018-05" db="EMBL/GenBank/DDBJ databases">
        <authorList>
            <person name="Lanie J.A."/>
            <person name="Ng W.-L."/>
            <person name="Kazmierczak K.M."/>
            <person name="Andrzejewski T.M."/>
            <person name="Davidsen T.M."/>
            <person name="Wayne K.J."/>
            <person name="Tettelin H."/>
            <person name="Glass J.I."/>
            <person name="Rusch D."/>
            <person name="Podicherti R."/>
            <person name="Tsui H.-C.T."/>
            <person name="Winkler M.E."/>
        </authorList>
    </citation>
    <scope>NUCLEOTIDE SEQUENCE</scope>
</reference>
<evidence type="ECO:0000256" key="2">
    <source>
        <dbReference type="ARBA" id="ARBA00022598"/>
    </source>
</evidence>
<dbReference type="InterPro" id="IPR002303">
    <property type="entry name" value="Valyl-tRNA_ligase"/>
</dbReference>